<organism evidence="12 13">
    <name type="scientific">Sporomusa ovata</name>
    <dbReference type="NCBI Taxonomy" id="2378"/>
    <lineage>
        <taxon>Bacteria</taxon>
        <taxon>Bacillati</taxon>
        <taxon>Bacillota</taxon>
        <taxon>Negativicutes</taxon>
        <taxon>Selenomonadales</taxon>
        <taxon>Sporomusaceae</taxon>
        <taxon>Sporomusa</taxon>
    </lineage>
</organism>
<feature type="domain" description="Alanine dehydrogenase/pyridine nucleotide transhydrogenase N-terminal" evidence="11">
    <location>
        <begin position="4"/>
        <end position="136"/>
    </location>
</feature>
<feature type="binding site" evidence="8">
    <location>
        <position position="15"/>
    </location>
    <ligand>
        <name>substrate</name>
    </ligand>
</feature>
<feature type="binding site" evidence="9">
    <location>
        <begin position="266"/>
        <end position="269"/>
    </location>
    <ligand>
        <name>NAD(+)</name>
        <dbReference type="ChEBI" id="CHEBI:57540"/>
    </ligand>
</feature>
<feature type="active site" description="Proton donor/acceptor" evidence="7">
    <location>
        <position position="95"/>
    </location>
</feature>
<keyword evidence="9" id="KW-0547">Nucleotide-binding</keyword>
<evidence type="ECO:0000259" key="11">
    <source>
        <dbReference type="SMART" id="SM01003"/>
    </source>
</evidence>
<feature type="active site" description="Proton donor/acceptor" evidence="7">
    <location>
        <position position="269"/>
    </location>
</feature>
<comment type="catalytic activity">
    <reaction evidence="6">
        <text>L-alanine + NAD(+) + H2O = pyruvate + NH4(+) + NADH + H(+)</text>
        <dbReference type="Rhea" id="RHEA:18405"/>
        <dbReference type="ChEBI" id="CHEBI:15361"/>
        <dbReference type="ChEBI" id="CHEBI:15377"/>
        <dbReference type="ChEBI" id="CHEBI:15378"/>
        <dbReference type="ChEBI" id="CHEBI:28938"/>
        <dbReference type="ChEBI" id="CHEBI:57540"/>
        <dbReference type="ChEBI" id="CHEBI:57945"/>
        <dbReference type="ChEBI" id="CHEBI:57972"/>
        <dbReference type="EC" id="1.4.1.1"/>
    </reaction>
</comment>
<evidence type="ECO:0000256" key="1">
    <source>
        <dbReference type="ARBA" id="ARBA00005206"/>
    </source>
</evidence>
<proteinExistence type="inferred from homology"/>
<dbReference type="GO" id="GO:0042853">
    <property type="term" value="P:L-alanine catabolic process"/>
    <property type="evidence" value="ECO:0007669"/>
    <property type="project" value="UniProtKB-UniPathway"/>
</dbReference>
<name>A0A0U1KXZ7_9FIRM</name>
<dbReference type="Gene3D" id="3.40.50.720">
    <property type="entry name" value="NAD(P)-binding Rossmann-like Domain"/>
    <property type="match status" value="2"/>
</dbReference>
<dbReference type="CDD" id="cd05305">
    <property type="entry name" value="L-AlaDH"/>
    <property type="match status" value="1"/>
</dbReference>
<feature type="binding site" evidence="9">
    <location>
        <position position="197"/>
    </location>
    <ligand>
        <name>NAD(+)</name>
        <dbReference type="ChEBI" id="CHEBI:57540"/>
    </ligand>
</feature>
<protein>
    <recommendedName>
        <fullName evidence="3 6">Alanine dehydrogenase</fullName>
        <ecNumber evidence="3 6">1.4.1.1</ecNumber>
    </recommendedName>
</protein>
<dbReference type="PROSITE" id="PS00837">
    <property type="entry name" value="ALADH_PNT_2"/>
    <property type="match status" value="1"/>
</dbReference>
<evidence type="ECO:0000256" key="2">
    <source>
        <dbReference type="ARBA" id="ARBA00005689"/>
    </source>
</evidence>
<dbReference type="SUPFAM" id="SSF52283">
    <property type="entry name" value="Formate/glycerate dehydrogenase catalytic domain-like"/>
    <property type="match status" value="1"/>
</dbReference>
<dbReference type="Proteomes" id="UP000049855">
    <property type="component" value="Unassembled WGS sequence"/>
</dbReference>
<dbReference type="EMBL" id="CTRP01000010">
    <property type="protein sequence ID" value="CQR72298.1"/>
    <property type="molecule type" value="Genomic_DNA"/>
</dbReference>
<keyword evidence="5 6" id="KW-0520">NAD</keyword>
<keyword evidence="13" id="KW-1185">Reference proteome</keyword>
<dbReference type="NCBIfam" id="TIGR00518">
    <property type="entry name" value="alaDH"/>
    <property type="match status" value="1"/>
</dbReference>
<dbReference type="UniPathway" id="UPA00527">
    <property type="reaction ID" value="UER00585"/>
</dbReference>
<comment type="pathway">
    <text evidence="1">Amino-acid degradation; L-alanine degradation via dehydrogenase pathway; NH(3) and pyruvate from L-alanine: step 1/1.</text>
</comment>
<evidence type="ECO:0000256" key="3">
    <source>
        <dbReference type="ARBA" id="ARBA00012897"/>
    </source>
</evidence>
<dbReference type="PIRSF" id="PIRSF000183">
    <property type="entry name" value="Alanine_dh"/>
    <property type="match status" value="1"/>
</dbReference>
<comment type="similarity">
    <text evidence="2 6">Belongs to the AlaDH/PNT family.</text>
</comment>
<dbReference type="PANTHER" id="PTHR42795">
    <property type="entry name" value="ALANINE DEHYDROGENASE"/>
    <property type="match status" value="1"/>
</dbReference>
<evidence type="ECO:0000256" key="9">
    <source>
        <dbReference type="PIRSR" id="PIRSR000183-3"/>
    </source>
</evidence>
<dbReference type="RefSeq" id="WP_021167022.1">
    <property type="nucleotide sequence ID" value="NZ_CTRP01000010.1"/>
</dbReference>
<evidence type="ECO:0000313" key="12">
    <source>
        <dbReference type="EMBL" id="CQR72298.1"/>
    </source>
</evidence>
<feature type="binding site" evidence="9">
    <location>
        <position position="133"/>
    </location>
    <ligand>
        <name>NAD(+)</name>
        <dbReference type="ChEBI" id="CHEBI:57540"/>
    </ligand>
</feature>
<dbReference type="SUPFAM" id="SSF51735">
    <property type="entry name" value="NAD(P)-binding Rossmann-fold domains"/>
    <property type="match status" value="1"/>
</dbReference>
<dbReference type="InterPro" id="IPR007886">
    <property type="entry name" value="AlaDH/PNT_N"/>
</dbReference>
<dbReference type="InterPro" id="IPR036291">
    <property type="entry name" value="NAD(P)-bd_dom_sf"/>
</dbReference>
<dbReference type="Pfam" id="PF05222">
    <property type="entry name" value="AlaDh_PNT_N"/>
    <property type="match status" value="1"/>
</dbReference>
<feature type="binding site" evidence="9">
    <location>
        <position position="202"/>
    </location>
    <ligand>
        <name>NAD(+)</name>
        <dbReference type="ChEBI" id="CHEBI:57540"/>
    </ligand>
</feature>
<dbReference type="InterPro" id="IPR007698">
    <property type="entry name" value="AlaDH/PNT_NAD(H)-bd"/>
</dbReference>
<dbReference type="InterPro" id="IPR008141">
    <property type="entry name" value="Ala_DH"/>
</dbReference>
<feature type="domain" description="Alanine dehydrogenase/pyridine nucleotide transhydrogenase NAD(H)-binding" evidence="10">
    <location>
        <begin position="148"/>
        <end position="297"/>
    </location>
</feature>
<feature type="binding site" evidence="9">
    <location>
        <begin position="238"/>
        <end position="239"/>
    </location>
    <ligand>
        <name>NAD(+)</name>
        <dbReference type="ChEBI" id="CHEBI:57540"/>
    </ligand>
</feature>
<dbReference type="Pfam" id="PF01262">
    <property type="entry name" value="AlaDh_PNT_C"/>
    <property type="match status" value="1"/>
</dbReference>
<feature type="binding site" evidence="9">
    <location>
        <position position="279"/>
    </location>
    <ligand>
        <name>NAD(+)</name>
        <dbReference type="ChEBI" id="CHEBI:57540"/>
    </ligand>
</feature>
<feature type="binding site" evidence="9">
    <location>
        <position position="219"/>
    </location>
    <ligand>
        <name>NAD(+)</name>
        <dbReference type="ChEBI" id="CHEBI:57540"/>
    </ligand>
</feature>
<evidence type="ECO:0000256" key="7">
    <source>
        <dbReference type="PIRSR" id="PIRSR000183-1"/>
    </source>
</evidence>
<gene>
    <name evidence="12" type="ORF">SpAn4DRAFT_2758</name>
</gene>
<dbReference type="SMART" id="SM01003">
    <property type="entry name" value="AlaDh_PNT_N"/>
    <property type="match status" value="1"/>
</dbReference>
<dbReference type="EC" id="1.4.1.1" evidence="3 6"/>
<evidence type="ECO:0000256" key="8">
    <source>
        <dbReference type="PIRSR" id="PIRSR000183-2"/>
    </source>
</evidence>
<dbReference type="InterPro" id="IPR008143">
    <property type="entry name" value="Ala_DH/PNT_CS2"/>
</dbReference>
<dbReference type="GO" id="GO:0000286">
    <property type="term" value="F:alanine dehydrogenase activity"/>
    <property type="evidence" value="ECO:0007669"/>
    <property type="project" value="UniProtKB-UniRule"/>
</dbReference>
<evidence type="ECO:0000256" key="6">
    <source>
        <dbReference type="PIRNR" id="PIRNR000183"/>
    </source>
</evidence>
<dbReference type="GO" id="GO:0000166">
    <property type="term" value="F:nucleotide binding"/>
    <property type="evidence" value="ECO:0007669"/>
    <property type="project" value="UniProtKB-KW"/>
</dbReference>
<dbReference type="AlphaFoldDB" id="A0A0U1KXZ7"/>
<reference evidence="13" key="1">
    <citation type="submission" date="2015-03" db="EMBL/GenBank/DDBJ databases">
        <authorList>
            <person name="Nijsse Bart"/>
        </authorList>
    </citation>
    <scope>NUCLEOTIDE SEQUENCE [LARGE SCALE GENOMIC DNA]</scope>
</reference>
<evidence type="ECO:0000313" key="13">
    <source>
        <dbReference type="Proteomes" id="UP000049855"/>
    </source>
</evidence>
<evidence type="ECO:0000256" key="5">
    <source>
        <dbReference type="ARBA" id="ARBA00023027"/>
    </source>
</evidence>
<evidence type="ECO:0000259" key="10">
    <source>
        <dbReference type="SMART" id="SM01002"/>
    </source>
</evidence>
<accession>A0A0U1KXZ7</accession>
<sequence>MIVGTVKEIKNNEFRVGLTPAGCHSLVAAGHAVIIEKGAGEGSGFSDAGYVEAGAAICARKEVFDNANMIVKVKEPLKEEYDLFHEGQILFTYLHLAPEPELTKALLDKKVIGIAYETIRDSQNTLPLLSPMSRVAGRMSVQIGAQYLEKQYSGKGIVLGGVPGTEPGQVVILGGGVVGTNAAKMAVGLGAKVAVLDMNPERLAYLDDIFGGRIETIVSNPYVIAQWVKRADLLISCVLVTGAMTPKLITEAMVKTMEPGSVIVDVAIDQGGGVETIDRVTTHSDPVFIKHGVVHYSVANIPGAAPRTSTIALTNSTLPYALSIANKGWKKALTDDEGLGKGLNTVYGKVTFKAVADALGIPYTPAEEMLR</sequence>
<dbReference type="GO" id="GO:0005886">
    <property type="term" value="C:plasma membrane"/>
    <property type="evidence" value="ECO:0007669"/>
    <property type="project" value="TreeGrafter"/>
</dbReference>
<dbReference type="PANTHER" id="PTHR42795:SF1">
    <property type="entry name" value="ALANINE DEHYDROGENASE"/>
    <property type="match status" value="1"/>
</dbReference>
<feature type="binding site" evidence="8">
    <location>
        <position position="74"/>
    </location>
    <ligand>
        <name>substrate</name>
    </ligand>
</feature>
<dbReference type="FunFam" id="3.40.50.720:FF:000049">
    <property type="entry name" value="Alanine dehydrogenase"/>
    <property type="match status" value="1"/>
</dbReference>
<keyword evidence="4 6" id="KW-0560">Oxidoreductase</keyword>
<dbReference type="SMART" id="SM01002">
    <property type="entry name" value="AlaDh_PNT_C"/>
    <property type="match status" value="1"/>
</dbReference>
<evidence type="ECO:0000256" key="4">
    <source>
        <dbReference type="ARBA" id="ARBA00023002"/>
    </source>
</evidence>